<keyword evidence="7" id="KW-1185">Reference proteome</keyword>
<dbReference type="InterPro" id="IPR036188">
    <property type="entry name" value="FAD/NAD-bd_sf"/>
</dbReference>
<reference evidence="6" key="1">
    <citation type="submission" date="2020-03" db="EMBL/GenBank/DDBJ databases">
        <title>Psychroflexus Maritimus sp. nov., isolate from marine sediment.</title>
        <authorList>
            <person name="Zhong Y.-L."/>
        </authorList>
    </citation>
    <scope>NUCLEOTIDE SEQUENCE</scope>
    <source>
        <strain evidence="6">C1</strain>
    </source>
</reference>
<dbReference type="PRINTS" id="PR00368">
    <property type="entry name" value="FADPNR"/>
</dbReference>
<dbReference type="Pfam" id="PF07992">
    <property type="entry name" value="Pyr_redox_2"/>
    <property type="match status" value="1"/>
</dbReference>
<dbReference type="PRINTS" id="PR00411">
    <property type="entry name" value="PNDRDTASEI"/>
</dbReference>
<dbReference type="AlphaFoldDB" id="A0A967ABV2"/>
<dbReference type="RefSeq" id="WP_166399044.1">
    <property type="nucleotide sequence ID" value="NZ_JAANAS010000001.1"/>
</dbReference>
<keyword evidence="4" id="KW-0274">FAD</keyword>
<keyword evidence="3" id="KW-0285">Flavoprotein</keyword>
<evidence type="ECO:0000256" key="4">
    <source>
        <dbReference type="ARBA" id="ARBA00022827"/>
    </source>
</evidence>
<evidence type="ECO:0000256" key="2">
    <source>
        <dbReference type="ARBA" id="ARBA00006442"/>
    </source>
</evidence>
<comment type="cofactor">
    <cofactor evidence="1">
        <name>FAD</name>
        <dbReference type="ChEBI" id="CHEBI:57692"/>
    </cofactor>
</comment>
<evidence type="ECO:0000313" key="6">
    <source>
        <dbReference type="EMBL" id="NGZ88780.1"/>
    </source>
</evidence>
<comment type="similarity">
    <text evidence="2">Belongs to the FAD-dependent oxidoreductase family.</text>
</comment>
<accession>A0A967ABV2</accession>
<dbReference type="Proteomes" id="UP000643701">
    <property type="component" value="Unassembled WGS sequence"/>
</dbReference>
<dbReference type="Gene3D" id="3.50.50.60">
    <property type="entry name" value="FAD/NAD(P)-binding domain"/>
    <property type="match status" value="2"/>
</dbReference>
<dbReference type="InterPro" id="IPR023753">
    <property type="entry name" value="FAD/NAD-binding_dom"/>
</dbReference>
<dbReference type="InterPro" id="IPR050260">
    <property type="entry name" value="FAD-bd_OxRdtase"/>
</dbReference>
<dbReference type="SUPFAM" id="SSF51905">
    <property type="entry name" value="FAD/NAD(P)-binding domain"/>
    <property type="match status" value="1"/>
</dbReference>
<gene>
    <name evidence="6" type="ORF">G7034_00775</name>
</gene>
<feature type="domain" description="FAD/NAD(P)-binding" evidence="5">
    <location>
        <begin position="6"/>
        <end position="287"/>
    </location>
</feature>
<evidence type="ECO:0000256" key="1">
    <source>
        <dbReference type="ARBA" id="ARBA00001974"/>
    </source>
</evidence>
<protein>
    <submittedName>
        <fullName evidence="6">FAD-dependent oxidoreductase</fullName>
    </submittedName>
</protein>
<proteinExistence type="inferred from homology"/>
<dbReference type="EMBL" id="JAANAS010000001">
    <property type="protein sequence ID" value="NGZ88780.1"/>
    <property type="molecule type" value="Genomic_DNA"/>
</dbReference>
<dbReference type="GO" id="GO:0016491">
    <property type="term" value="F:oxidoreductase activity"/>
    <property type="evidence" value="ECO:0007669"/>
    <property type="project" value="InterPro"/>
</dbReference>
<sequence>MRAQEHIVIIGNGIAGTTLARHLRKNSNKKISLISDESPYFFSRTALMYVYMGHMKWKHLQPYEASFWKKNKIELIQKRVRAVETDSNRLIFQDQTSITYNQLVLATGSIPKKFGWPGQELRGVQGLYSKQDLELLEQQAPSNQVCKRAVIVGGGLIGVELAEMLHSRNIPVTFLVREKQFWNTILPEHSASLITNHILNHGIDLKRSTELKSILPSSQNRVKSILTKDQEEEIKCDLVGLTTGVQPNIEFVKPSKIETDTGILIDAYFKTNVSNVYAIGDCAERNYSLGYRPKVESVWYTGRIMGETLAQTLCGNPTTYTPGHWFNSAKFFAIEYQTYGWVFSTPKKGNVHFYWKHENEEKAIEIEYEQSTGKFLGINTFGIRLRHEFFNEVLNKNRTADYVIQHLSKANFDPEFFASYENQIQKKWQQDSNLHTN</sequence>
<evidence type="ECO:0000259" key="5">
    <source>
        <dbReference type="Pfam" id="PF07992"/>
    </source>
</evidence>
<organism evidence="6 7">
    <name type="scientific">Psychroflexus maritimus</name>
    <dbReference type="NCBI Taxonomy" id="2714865"/>
    <lineage>
        <taxon>Bacteria</taxon>
        <taxon>Pseudomonadati</taxon>
        <taxon>Bacteroidota</taxon>
        <taxon>Flavobacteriia</taxon>
        <taxon>Flavobacteriales</taxon>
        <taxon>Flavobacteriaceae</taxon>
        <taxon>Psychroflexus</taxon>
    </lineage>
</organism>
<name>A0A967ABV2_9FLAO</name>
<comment type="caution">
    <text evidence="6">The sequence shown here is derived from an EMBL/GenBank/DDBJ whole genome shotgun (WGS) entry which is preliminary data.</text>
</comment>
<evidence type="ECO:0000313" key="7">
    <source>
        <dbReference type="Proteomes" id="UP000643701"/>
    </source>
</evidence>
<evidence type="ECO:0000256" key="3">
    <source>
        <dbReference type="ARBA" id="ARBA00022630"/>
    </source>
</evidence>
<dbReference type="PANTHER" id="PTHR43429">
    <property type="entry name" value="PYRIDINE NUCLEOTIDE-DISULFIDE OXIDOREDUCTASE DOMAIN-CONTAINING"/>
    <property type="match status" value="1"/>
</dbReference>
<dbReference type="PANTHER" id="PTHR43429:SF3">
    <property type="entry name" value="NITRITE REDUCTASE [NAD(P)H]"/>
    <property type="match status" value="1"/>
</dbReference>